<keyword evidence="6 9" id="KW-1133">Transmembrane helix</keyword>
<evidence type="ECO:0000256" key="2">
    <source>
        <dbReference type="ARBA" id="ARBA00005540"/>
    </source>
</evidence>
<evidence type="ECO:0000256" key="3">
    <source>
        <dbReference type="ARBA" id="ARBA00022448"/>
    </source>
</evidence>
<sequence length="193" mass="20861">MKRENTFNTSTLVKLGLMTALSLVMLLIRIPYPPAPFLVYDPADIPIYITAFAFGPAAGLVVTFMVSFIQAFLMGGDGIYGFLMHFIATGAFAVMVGLLYKRNKTRKTAIISIVLGVIVMTAIMCAMNLIVTPLYMGAPRSAVMAMIVPIIIPFNLLKGGLNGAVTFVLYKRISGILHSEGRSKGTESSESSR</sequence>
<evidence type="ECO:0000256" key="8">
    <source>
        <dbReference type="PIRNR" id="PIRNR037778"/>
    </source>
</evidence>
<dbReference type="GO" id="GO:0032217">
    <property type="term" value="F:riboflavin transmembrane transporter activity"/>
    <property type="evidence" value="ECO:0007669"/>
    <property type="project" value="UniProtKB-UniRule"/>
</dbReference>
<feature type="transmembrane region" description="Helical" evidence="9">
    <location>
        <begin position="12"/>
        <end position="30"/>
    </location>
</feature>
<keyword evidence="7 8" id="KW-0472">Membrane</keyword>
<organism evidence="10">
    <name type="scientific">Baileyella intestinalis</name>
    <dbReference type="NCBI Taxonomy" id="2606709"/>
    <lineage>
        <taxon>Bacteria</taxon>
        <taxon>Bacillati</taxon>
        <taxon>Bacillota</taxon>
        <taxon>Clostridia</taxon>
        <taxon>Peptostreptococcales</taxon>
        <taxon>Anaerovoracaceae</taxon>
        <taxon>Baileyella</taxon>
    </lineage>
</organism>
<reference evidence="10" key="1">
    <citation type="submission" date="2019-09" db="EMBL/GenBank/DDBJ databases">
        <title>In-depth cultivation of the pig gut microbiome towards novel bacterial diversity and tailored functional studies.</title>
        <authorList>
            <person name="Wylensek D."/>
            <person name="Hitch T.C.A."/>
            <person name="Clavel T."/>
        </authorList>
    </citation>
    <scope>NUCLEOTIDE SEQUENCE</scope>
    <source>
        <strain evidence="10">RF-744-FAT-WT-3</strain>
    </source>
</reference>
<evidence type="ECO:0000313" key="10">
    <source>
        <dbReference type="EMBL" id="MST69574.1"/>
    </source>
</evidence>
<evidence type="ECO:0000256" key="4">
    <source>
        <dbReference type="ARBA" id="ARBA00022475"/>
    </source>
</evidence>
<gene>
    <name evidence="10" type="ORF">FYJ66_08260</name>
</gene>
<evidence type="ECO:0000256" key="9">
    <source>
        <dbReference type="SAM" id="Phobius"/>
    </source>
</evidence>
<dbReference type="Pfam" id="PF12822">
    <property type="entry name" value="ECF_trnsprt"/>
    <property type="match status" value="1"/>
</dbReference>
<dbReference type="PIRSF" id="PIRSF037778">
    <property type="entry name" value="UCP037778_transp_RibU"/>
    <property type="match status" value="1"/>
</dbReference>
<dbReference type="RefSeq" id="WP_154573043.1">
    <property type="nucleotide sequence ID" value="NZ_JAQDDW010000006.1"/>
</dbReference>
<dbReference type="InterPro" id="IPR025720">
    <property type="entry name" value="RibU"/>
</dbReference>
<feature type="transmembrane region" description="Helical" evidence="9">
    <location>
        <begin position="79"/>
        <end position="100"/>
    </location>
</feature>
<feature type="transmembrane region" description="Helical" evidence="9">
    <location>
        <begin position="143"/>
        <end position="170"/>
    </location>
</feature>
<evidence type="ECO:0000256" key="5">
    <source>
        <dbReference type="ARBA" id="ARBA00022692"/>
    </source>
</evidence>
<comment type="caution">
    <text evidence="10">The sequence shown here is derived from an EMBL/GenBank/DDBJ whole genome shotgun (WGS) entry which is preliminary data.</text>
</comment>
<comment type="similarity">
    <text evidence="2 8">Belongs to the prokaryotic riboflavin transporter (P-RFT) (TC 2.A.87) family.</text>
</comment>
<dbReference type="InterPro" id="IPR024529">
    <property type="entry name" value="ECF_trnsprt_substrate-spec"/>
</dbReference>
<comment type="function">
    <text evidence="8">Probably a riboflavin-binding protein that interacts with the energy-coupling factor (ECF) ABC-transporter complex.</text>
</comment>
<dbReference type="GO" id="GO:0005886">
    <property type="term" value="C:plasma membrane"/>
    <property type="evidence" value="ECO:0007669"/>
    <property type="project" value="UniProtKB-SubCell"/>
</dbReference>
<dbReference type="Gene3D" id="1.10.1760.20">
    <property type="match status" value="1"/>
</dbReference>
<accession>A0A6A8MC75</accession>
<comment type="subcellular location">
    <subcellularLocation>
        <location evidence="1">Cell membrane</location>
        <topology evidence="1">Multi-pass membrane protein</topology>
    </subcellularLocation>
</comment>
<keyword evidence="5 9" id="KW-0812">Transmembrane</keyword>
<proteinExistence type="inferred from homology"/>
<evidence type="ECO:0000256" key="1">
    <source>
        <dbReference type="ARBA" id="ARBA00004651"/>
    </source>
</evidence>
<name>A0A6A8MC75_9FIRM</name>
<keyword evidence="4 8" id="KW-1003">Cell membrane</keyword>
<feature type="transmembrane region" description="Helical" evidence="9">
    <location>
        <begin position="51"/>
        <end position="73"/>
    </location>
</feature>
<evidence type="ECO:0000256" key="7">
    <source>
        <dbReference type="ARBA" id="ARBA00023136"/>
    </source>
</evidence>
<protein>
    <recommendedName>
        <fullName evidence="8">Riboflavin transporter</fullName>
    </recommendedName>
</protein>
<dbReference type="PANTHER" id="PTHR38438">
    <property type="entry name" value="RIBOFLAVIN TRANSPORTER RIBU"/>
    <property type="match status" value="1"/>
</dbReference>
<keyword evidence="3 8" id="KW-0813">Transport</keyword>
<evidence type="ECO:0000256" key="6">
    <source>
        <dbReference type="ARBA" id="ARBA00022989"/>
    </source>
</evidence>
<dbReference type="EMBL" id="VUNB01000006">
    <property type="protein sequence ID" value="MST69574.1"/>
    <property type="molecule type" value="Genomic_DNA"/>
</dbReference>
<dbReference type="PANTHER" id="PTHR38438:SF1">
    <property type="entry name" value="RIBOFLAVIN TRANSPORTER RIBU"/>
    <property type="match status" value="1"/>
</dbReference>
<feature type="transmembrane region" description="Helical" evidence="9">
    <location>
        <begin position="109"/>
        <end position="131"/>
    </location>
</feature>
<dbReference type="AlphaFoldDB" id="A0A6A8MC75"/>